<feature type="region of interest" description="Disordered" evidence="1">
    <location>
        <begin position="1"/>
        <end position="137"/>
    </location>
</feature>
<evidence type="ECO:0000313" key="3">
    <source>
        <dbReference type="Proteomes" id="UP001497482"/>
    </source>
</evidence>
<feature type="compositionally biased region" description="Basic residues" evidence="1">
    <location>
        <begin position="1"/>
        <end position="20"/>
    </location>
</feature>
<feature type="compositionally biased region" description="Basic residues" evidence="1">
    <location>
        <begin position="80"/>
        <end position="92"/>
    </location>
</feature>
<gene>
    <name evidence="2" type="ORF">KC01_LOCUS9701</name>
</gene>
<organism evidence="2 3">
    <name type="scientific">Knipowitschia caucasica</name>
    <name type="common">Caucasian dwarf goby</name>
    <name type="synonym">Pomatoschistus caucasicus</name>
    <dbReference type="NCBI Taxonomy" id="637954"/>
    <lineage>
        <taxon>Eukaryota</taxon>
        <taxon>Metazoa</taxon>
        <taxon>Chordata</taxon>
        <taxon>Craniata</taxon>
        <taxon>Vertebrata</taxon>
        <taxon>Euteleostomi</taxon>
        <taxon>Actinopterygii</taxon>
        <taxon>Neopterygii</taxon>
        <taxon>Teleostei</taxon>
        <taxon>Neoteleostei</taxon>
        <taxon>Acanthomorphata</taxon>
        <taxon>Gobiaria</taxon>
        <taxon>Gobiiformes</taxon>
        <taxon>Gobioidei</taxon>
        <taxon>Gobiidae</taxon>
        <taxon>Gobiinae</taxon>
        <taxon>Knipowitschia</taxon>
    </lineage>
</organism>
<keyword evidence="3" id="KW-1185">Reference proteome</keyword>
<protein>
    <submittedName>
        <fullName evidence="2">Uncharacterized protein</fullName>
    </submittedName>
</protein>
<feature type="compositionally biased region" description="Basic and acidic residues" evidence="1">
    <location>
        <begin position="39"/>
        <end position="48"/>
    </location>
</feature>
<evidence type="ECO:0000313" key="2">
    <source>
        <dbReference type="EMBL" id="CAL1578575.1"/>
    </source>
</evidence>
<evidence type="ECO:0000256" key="1">
    <source>
        <dbReference type="SAM" id="MobiDB-lite"/>
    </source>
</evidence>
<feature type="compositionally biased region" description="Pro residues" evidence="1">
    <location>
        <begin position="52"/>
        <end position="62"/>
    </location>
</feature>
<dbReference type="EMBL" id="OZ035835">
    <property type="protein sequence ID" value="CAL1578575.1"/>
    <property type="molecule type" value="Genomic_DNA"/>
</dbReference>
<dbReference type="Proteomes" id="UP001497482">
    <property type="component" value="Chromosome 13"/>
</dbReference>
<accession>A0AAV2JPP7</accession>
<sequence>MNTKGHRSLTHAQRTRHRVTNIKPYAHDHHILANPAEPTRPREPDKGKPPRPRTPFLPPPHNARPGHRNKATPSPTARQQPRHQRTGPRRATPRSGKPDQREAATAPSAIRCRDPTRAQEPGDQVTKPRPYASRHRI</sequence>
<reference evidence="2 3" key="1">
    <citation type="submission" date="2024-04" db="EMBL/GenBank/DDBJ databases">
        <authorList>
            <person name="Waldvogel A.-M."/>
            <person name="Schoenle A."/>
        </authorList>
    </citation>
    <scope>NUCLEOTIDE SEQUENCE [LARGE SCALE GENOMIC DNA]</scope>
</reference>
<proteinExistence type="predicted"/>
<dbReference type="AlphaFoldDB" id="A0AAV2JPP7"/>
<name>A0AAV2JPP7_KNICA</name>